<name>A0A158JZC4_9BURK</name>
<evidence type="ECO:0000313" key="2">
    <source>
        <dbReference type="Proteomes" id="UP000055019"/>
    </source>
</evidence>
<gene>
    <name evidence="1" type="ORF">AWB74_04546</name>
</gene>
<organism evidence="1 2">
    <name type="scientific">Caballeronia arvi</name>
    <dbReference type="NCBI Taxonomy" id="1777135"/>
    <lineage>
        <taxon>Bacteria</taxon>
        <taxon>Pseudomonadati</taxon>
        <taxon>Pseudomonadota</taxon>
        <taxon>Betaproteobacteria</taxon>
        <taxon>Burkholderiales</taxon>
        <taxon>Burkholderiaceae</taxon>
        <taxon>Caballeronia</taxon>
    </lineage>
</organism>
<dbReference type="EMBL" id="FCOM02000021">
    <property type="protein sequence ID" value="SAL73793.1"/>
    <property type="molecule type" value="Genomic_DNA"/>
</dbReference>
<evidence type="ECO:0000313" key="1">
    <source>
        <dbReference type="EMBL" id="SAL73793.1"/>
    </source>
</evidence>
<protein>
    <submittedName>
        <fullName evidence="1">Uncharacterized protein</fullName>
    </submittedName>
</protein>
<proteinExistence type="predicted"/>
<sequence length="232" mass="26780">MKAREVAGTVHARAGHERIVEEALRSELGPVQIAARHARSTDIQFAHRTRRHDATPRIEHIGARVGERLADDRLRLSSRDLRDGRIHRALGRAIDVERANLLRMGETAPRLRRERFAADEHRQRRLPLFEQTRGEQRFELRRRAVEYVDAGGIEKVDERHRIGAHIGGNDDQPMPAQQCSEVLHRGIERDAGVQRHARVRGAMREYRRVQCVMQIHHMAMLDHHALGLARRT</sequence>
<dbReference type="AlphaFoldDB" id="A0A158JZC4"/>
<dbReference type="AntiFam" id="ANF00178">
    <property type="entry name" value="Shadow ORF (opposite dhbF)"/>
</dbReference>
<keyword evidence="2" id="KW-1185">Reference proteome</keyword>
<reference evidence="1" key="1">
    <citation type="submission" date="2016-01" db="EMBL/GenBank/DDBJ databases">
        <authorList>
            <person name="Peeters C."/>
        </authorList>
    </citation>
    <scope>NUCLEOTIDE SEQUENCE [LARGE SCALE GENOMIC DNA]</scope>
    <source>
        <strain evidence="1">LMG 29317</strain>
    </source>
</reference>
<dbReference type="Proteomes" id="UP000055019">
    <property type="component" value="Unassembled WGS sequence"/>
</dbReference>
<comment type="caution">
    <text evidence="1">The sequence shown here is derived from an EMBL/GenBank/DDBJ whole genome shotgun (WGS) entry which is preliminary data.</text>
</comment>
<accession>A0A158JZC4</accession>